<name>A0A426YKH6_ENSVE</name>
<gene>
    <name evidence="1" type="ORF">B296_00030368</name>
</gene>
<dbReference type="AlphaFoldDB" id="A0A426YKH6"/>
<protein>
    <submittedName>
        <fullName evidence="1">Uncharacterized protein</fullName>
    </submittedName>
</protein>
<comment type="caution">
    <text evidence="1">The sequence shown here is derived from an EMBL/GenBank/DDBJ whole genome shotgun (WGS) entry which is preliminary data.</text>
</comment>
<reference evidence="1 2" key="1">
    <citation type="journal article" date="2014" name="Agronomy (Basel)">
        <title>A Draft Genome Sequence for Ensete ventricosum, the Drought-Tolerant Tree Against Hunger.</title>
        <authorList>
            <person name="Harrison J."/>
            <person name="Moore K.A."/>
            <person name="Paszkiewicz K."/>
            <person name="Jones T."/>
            <person name="Grant M."/>
            <person name="Ambacheew D."/>
            <person name="Muzemil S."/>
            <person name="Studholme D.J."/>
        </authorList>
    </citation>
    <scope>NUCLEOTIDE SEQUENCE [LARGE SCALE GENOMIC DNA]</scope>
</reference>
<accession>A0A426YKH6</accession>
<evidence type="ECO:0000313" key="1">
    <source>
        <dbReference type="EMBL" id="RRT52167.1"/>
    </source>
</evidence>
<organism evidence="1 2">
    <name type="scientific">Ensete ventricosum</name>
    <name type="common">Abyssinian banana</name>
    <name type="synonym">Musa ensete</name>
    <dbReference type="NCBI Taxonomy" id="4639"/>
    <lineage>
        <taxon>Eukaryota</taxon>
        <taxon>Viridiplantae</taxon>
        <taxon>Streptophyta</taxon>
        <taxon>Embryophyta</taxon>
        <taxon>Tracheophyta</taxon>
        <taxon>Spermatophyta</taxon>
        <taxon>Magnoliopsida</taxon>
        <taxon>Liliopsida</taxon>
        <taxon>Zingiberales</taxon>
        <taxon>Musaceae</taxon>
        <taxon>Ensete</taxon>
    </lineage>
</organism>
<sequence length="56" mass="6413">MEIIQSYHSVEFVHLQRRCSISTLCFKLEHVCHNYYQSSAKSVSELFLGACTDGIC</sequence>
<evidence type="ECO:0000313" key="2">
    <source>
        <dbReference type="Proteomes" id="UP000287651"/>
    </source>
</evidence>
<proteinExistence type="predicted"/>
<dbReference type="EMBL" id="AMZH03011817">
    <property type="protein sequence ID" value="RRT52167.1"/>
    <property type="molecule type" value="Genomic_DNA"/>
</dbReference>
<dbReference type="Proteomes" id="UP000287651">
    <property type="component" value="Unassembled WGS sequence"/>
</dbReference>